<keyword evidence="2" id="KW-1133">Transmembrane helix</keyword>
<feature type="compositionally biased region" description="Basic and acidic residues" evidence="1">
    <location>
        <begin position="1"/>
        <end position="15"/>
    </location>
</feature>
<comment type="caution">
    <text evidence="3">The sequence shown here is derived from an EMBL/GenBank/DDBJ whole genome shotgun (WGS) entry which is preliminary data.</text>
</comment>
<sequence>MDEPVCGRRGPEVHGEGTSSSGTTTVRRCNVLYLLALIGAVTLAVLLWKAYGPTSRPPSRVMGPDDDPDFLWKVDREVHRRRSGDGTGESDQERGD</sequence>
<dbReference type="EMBL" id="AHBW01000040">
    <property type="protein sequence ID" value="EHK83484.1"/>
    <property type="molecule type" value="Genomic_DNA"/>
</dbReference>
<evidence type="ECO:0000256" key="2">
    <source>
        <dbReference type="SAM" id="Phobius"/>
    </source>
</evidence>
<feature type="region of interest" description="Disordered" evidence="1">
    <location>
        <begin position="53"/>
        <end position="96"/>
    </location>
</feature>
<evidence type="ECO:0000313" key="3">
    <source>
        <dbReference type="EMBL" id="EHK83484.1"/>
    </source>
</evidence>
<organism evidence="3 4">
    <name type="scientific">Rhodococcus pyridinivorans AK37</name>
    <dbReference type="NCBI Taxonomy" id="1114960"/>
    <lineage>
        <taxon>Bacteria</taxon>
        <taxon>Bacillati</taxon>
        <taxon>Actinomycetota</taxon>
        <taxon>Actinomycetes</taxon>
        <taxon>Mycobacteriales</taxon>
        <taxon>Nocardiaceae</taxon>
        <taxon>Rhodococcus</taxon>
    </lineage>
</organism>
<gene>
    <name evidence="3" type="ORF">AK37_11826</name>
</gene>
<protein>
    <submittedName>
        <fullName evidence="3">Uncharacterized protein</fullName>
    </submittedName>
</protein>
<dbReference type="AlphaFoldDB" id="H0JRS2"/>
<evidence type="ECO:0000256" key="1">
    <source>
        <dbReference type="SAM" id="MobiDB-lite"/>
    </source>
</evidence>
<feature type="transmembrane region" description="Helical" evidence="2">
    <location>
        <begin position="31"/>
        <end position="51"/>
    </location>
</feature>
<dbReference type="PATRIC" id="fig|1114960.4.peg.2405"/>
<name>H0JRS2_9NOCA</name>
<reference evidence="3 4" key="1">
    <citation type="submission" date="2011-12" db="EMBL/GenBank/DDBJ databases">
        <authorList>
            <person name="Kriszt B."/>
            <person name="Tancsics A."/>
            <person name="Cserhati M."/>
            <person name="Toth A."/>
            <person name="Nagy I."/>
            <person name="Horvath B."/>
            <person name="Tamura T."/>
            <person name="Kukolya J."/>
            <person name="Szoboszlay S."/>
        </authorList>
    </citation>
    <scope>NUCLEOTIDE SEQUENCE [LARGE SCALE GENOMIC DNA]</scope>
    <source>
        <strain evidence="3 4">AK37</strain>
    </source>
</reference>
<evidence type="ECO:0000313" key="4">
    <source>
        <dbReference type="Proteomes" id="UP000005064"/>
    </source>
</evidence>
<feature type="region of interest" description="Disordered" evidence="1">
    <location>
        <begin position="1"/>
        <end position="23"/>
    </location>
</feature>
<proteinExistence type="predicted"/>
<keyword evidence="2" id="KW-0472">Membrane</keyword>
<keyword evidence="2" id="KW-0812">Transmembrane</keyword>
<accession>H0JRS2</accession>
<dbReference type="Proteomes" id="UP000005064">
    <property type="component" value="Unassembled WGS sequence"/>
</dbReference>